<protein>
    <recommendedName>
        <fullName evidence="5">Secreted protein</fullName>
    </recommendedName>
</protein>
<feature type="region of interest" description="Disordered" evidence="1">
    <location>
        <begin position="75"/>
        <end position="101"/>
    </location>
</feature>
<organism evidence="3 4">
    <name type="scientific">Cymbomonas tetramitiformis</name>
    <dbReference type="NCBI Taxonomy" id="36881"/>
    <lineage>
        <taxon>Eukaryota</taxon>
        <taxon>Viridiplantae</taxon>
        <taxon>Chlorophyta</taxon>
        <taxon>Pyramimonadophyceae</taxon>
        <taxon>Pyramimonadales</taxon>
        <taxon>Pyramimonadaceae</taxon>
        <taxon>Cymbomonas</taxon>
    </lineage>
</organism>
<reference evidence="3 4" key="1">
    <citation type="journal article" date="2015" name="Genome Biol. Evol.">
        <title>Comparative Genomics of a Bacterivorous Green Alga Reveals Evolutionary Causalities and Consequences of Phago-Mixotrophic Mode of Nutrition.</title>
        <authorList>
            <person name="Burns J.A."/>
            <person name="Paasch A."/>
            <person name="Narechania A."/>
            <person name="Kim E."/>
        </authorList>
    </citation>
    <scope>NUCLEOTIDE SEQUENCE [LARGE SCALE GENOMIC DNA]</scope>
    <source>
        <strain evidence="3 4">PLY_AMNH</strain>
    </source>
</reference>
<keyword evidence="2" id="KW-0732">Signal</keyword>
<dbReference type="EMBL" id="LGRX02025346">
    <property type="protein sequence ID" value="KAK3252558.1"/>
    <property type="molecule type" value="Genomic_DNA"/>
</dbReference>
<name>A0AAE0CDV8_9CHLO</name>
<accession>A0AAE0CDV8</accession>
<dbReference type="AlphaFoldDB" id="A0AAE0CDV8"/>
<gene>
    <name evidence="3" type="ORF">CYMTET_38152</name>
</gene>
<evidence type="ECO:0000313" key="3">
    <source>
        <dbReference type="EMBL" id="KAK3252558.1"/>
    </source>
</evidence>
<evidence type="ECO:0000256" key="1">
    <source>
        <dbReference type="SAM" id="MobiDB-lite"/>
    </source>
</evidence>
<dbReference type="Proteomes" id="UP001190700">
    <property type="component" value="Unassembled WGS sequence"/>
</dbReference>
<comment type="caution">
    <text evidence="3">The sequence shown here is derived from an EMBL/GenBank/DDBJ whole genome shotgun (WGS) entry which is preliminary data.</text>
</comment>
<evidence type="ECO:0008006" key="5">
    <source>
        <dbReference type="Google" id="ProtNLM"/>
    </source>
</evidence>
<keyword evidence="4" id="KW-1185">Reference proteome</keyword>
<sequence>MGLPAHAGTWVGMPFILSFLLRSVMGAGAAAFTAANDDELCKCRPCRLTATCGSGGSRGVPGGIFQYPDPLLLGDPLLPAEPLGGAPPSPDHDPPPSDIDGDESAIGYFWLCFWQYTTLVVVC</sequence>
<evidence type="ECO:0000313" key="4">
    <source>
        <dbReference type="Proteomes" id="UP001190700"/>
    </source>
</evidence>
<feature type="chain" id="PRO_5042195895" description="Secreted protein" evidence="2">
    <location>
        <begin position="27"/>
        <end position="123"/>
    </location>
</feature>
<feature type="signal peptide" evidence="2">
    <location>
        <begin position="1"/>
        <end position="26"/>
    </location>
</feature>
<proteinExistence type="predicted"/>
<feature type="compositionally biased region" description="Low complexity" evidence="1">
    <location>
        <begin position="75"/>
        <end position="86"/>
    </location>
</feature>
<evidence type="ECO:0000256" key="2">
    <source>
        <dbReference type="SAM" id="SignalP"/>
    </source>
</evidence>